<dbReference type="EMBL" id="ML179127">
    <property type="protein sequence ID" value="THU98916.1"/>
    <property type="molecule type" value="Genomic_DNA"/>
</dbReference>
<gene>
    <name evidence="1" type="ORF">K435DRAFT_777226</name>
</gene>
<dbReference type="AlphaFoldDB" id="A0A4S8M951"/>
<dbReference type="Proteomes" id="UP000297245">
    <property type="component" value="Unassembled WGS sequence"/>
</dbReference>
<proteinExistence type="predicted"/>
<organism evidence="1 2">
    <name type="scientific">Dendrothele bispora (strain CBS 962.96)</name>
    <dbReference type="NCBI Taxonomy" id="1314807"/>
    <lineage>
        <taxon>Eukaryota</taxon>
        <taxon>Fungi</taxon>
        <taxon>Dikarya</taxon>
        <taxon>Basidiomycota</taxon>
        <taxon>Agaricomycotina</taxon>
        <taxon>Agaricomycetes</taxon>
        <taxon>Agaricomycetidae</taxon>
        <taxon>Agaricales</taxon>
        <taxon>Agaricales incertae sedis</taxon>
        <taxon>Dendrothele</taxon>
    </lineage>
</organism>
<reference evidence="1 2" key="1">
    <citation type="journal article" date="2019" name="Nat. Ecol. Evol.">
        <title>Megaphylogeny resolves global patterns of mushroom evolution.</title>
        <authorList>
            <person name="Varga T."/>
            <person name="Krizsan K."/>
            <person name="Foldi C."/>
            <person name="Dima B."/>
            <person name="Sanchez-Garcia M."/>
            <person name="Sanchez-Ramirez S."/>
            <person name="Szollosi G.J."/>
            <person name="Szarkandi J.G."/>
            <person name="Papp V."/>
            <person name="Albert L."/>
            <person name="Andreopoulos W."/>
            <person name="Angelini C."/>
            <person name="Antonin V."/>
            <person name="Barry K.W."/>
            <person name="Bougher N.L."/>
            <person name="Buchanan P."/>
            <person name="Buyck B."/>
            <person name="Bense V."/>
            <person name="Catcheside P."/>
            <person name="Chovatia M."/>
            <person name="Cooper J."/>
            <person name="Damon W."/>
            <person name="Desjardin D."/>
            <person name="Finy P."/>
            <person name="Geml J."/>
            <person name="Haridas S."/>
            <person name="Hughes K."/>
            <person name="Justo A."/>
            <person name="Karasinski D."/>
            <person name="Kautmanova I."/>
            <person name="Kiss B."/>
            <person name="Kocsube S."/>
            <person name="Kotiranta H."/>
            <person name="LaButti K.M."/>
            <person name="Lechner B.E."/>
            <person name="Liimatainen K."/>
            <person name="Lipzen A."/>
            <person name="Lukacs Z."/>
            <person name="Mihaltcheva S."/>
            <person name="Morgado L.N."/>
            <person name="Niskanen T."/>
            <person name="Noordeloos M.E."/>
            <person name="Ohm R.A."/>
            <person name="Ortiz-Santana B."/>
            <person name="Ovrebo C."/>
            <person name="Racz N."/>
            <person name="Riley R."/>
            <person name="Savchenko A."/>
            <person name="Shiryaev A."/>
            <person name="Soop K."/>
            <person name="Spirin V."/>
            <person name="Szebenyi C."/>
            <person name="Tomsovsky M."/>
            <person name="Tulloss R.E."/>
            <person name="Uehling J."/>
            <person name="Grigoriev I.V."/>
            <person name="Vagvolgyi C."/>
            <person name="Papp T."/>
            <person name="Martin F.M."/>
            <person name="Miettinen O."/>
            <person name="Hibbett D.S."/>
            <person name="Nagy L.G."/>
        </authorList>
    </citation>
    <scope>NUCLEOTIDE SEQUENCE [LARGE SCALE GENOMIC DNA]</scope>
    <source>
        <strain evidence="1 2">CBS 962.96</strain>
    </source>
</reference>
<accession>A0A4S8M951</accession>
<evidence type="ECO:0000313" key="2">
    <source>
        <dbReference type="Proteomes" id="UP000297245"/>
    </source>
</evidence>
<name>A0A4S8M951_DENBC</name>
<evidence type="ECO:0000313" key="1">
    <source>
        <dbReference type="EMBL" id="THU98916.1"/>
    </source>
</evidence>
<protein>
    <submittedName>
        <fullName evidence="1">Uncharacterized protein</fullName>
    </submittedName>
</protein>
<sequence length="86" mass="9692">MYHNPNPKLGYIASNTPSITLFHFIFMFSARPVIKRVPTCTYISPILPGTPKTKTASKSPNNTSCKLKQKRLPQLQTGPWPVKYTT</sequence>
<keyword evidence="2" id="KW-1185">Reference proteome</keyword>